<dbReference type="SUPFAM" id="SSF54373">
    <property type="entry name" value="FAD-linked reductases, C-terminal domain"/>
    <property type="match status" value="1"/>
</dbReference>
<dbReference type="STRING" id="1081109.A0A167WR95"/>
<dbReference type="InterPro" id="IPR012132">
    <property type="entry name" value="GMC_OxRdtase"/>
</dbReference>
<dbReference type="Proteomes" id="UP000078544">
    <property type="component" value="Unassembled WGS sequence"/>
</dbReference>
<protein>
    <submittedName>
        <fullName evidence="9">Glucose-methanol-choline oxidoreductase</fullName>
    </submittedName>
</protein>
<evidence type="ECO:0000256" key="7">
    <source>
        <dbReference type="SAM" id="MobiDB-lite"/>
    </source>
</evidence>
<dbReference type="OrthoDB" id="269227at2759"/>
<gene>
    <name evidence="9" type="ORF">AAL_07822</name>
</gene>
<feature type="compositionally biased region" description="Basic residues" evidence="7">
    <location>
        <begin position="1"/>
        <end position="13"/>
    </location>
</feature>
<keyword evidence="10" id="KW-1185">Reference proteome</keyword>
<reference evidence="9 10" key="1">
    <citation type="journal article" date="2016" name="Genome Biol. Evol.">
        <title>Divergent and convergent evolution of fungal pathogenicity.</title>
        <authorList>
            <person name="Shang Y."/>
            <person name="Xiao G."/>
            <person name="Zheng P."/>
            <person name="Cen K."/>
            <person name="Zhan S."/>
            <person name="Wang C."/>
        </authorList>
    </citation>
    <scope>NUCLEOTIDE SEQUENCE [LARGE SCALE GENOMIC DNA]</scope>
    <source>
        <strain evidence="9 10">RCEF 2490</strain>
    </source>
</reference>
<dbReference type="EMBL" id="AZGY01000026">
    <property type="protein sequence ID" value="KZZ89174.1"/>
    <property type="molecule type" value="Genomic_DNA"/>
</dbReference>
<evidence type="ECO:0000313" key="10">
    <source>
        <dbReference type="Proteomes" id="UP000078544"/>
    </source>
</evidence>
<comment type="similarity">
    <text evidence="2">Belongs to the GMC oxidoreductase family.</text>
</comment>
<evidence type="ECO:0000256" key="2">
    <source>
        <dbReference type="ARBA" id="ARBA00010790"/>
    </source>
</evidence>
<feature type="binding site" evidence="6">
    <location>
        <position position="262"/>
    </location>
    <ligand>
        <name>FAD</name>
        <dbReference type="ChEBI" id="CHEBI:57692"/>
    </ligand>
</feature>
<feature type="region of interest" description="Disordered" evidence="7">
    <location>
        <begin position="1"/>
        <end position="28"/>
    </location>
</feature>
<dbReference type="AlphaFoldDB" id="A0A167WR95"/>
<dbReference type="PROSITE" id="PS00624">
    <property type="entry name" value="GMC_OXRED_2"/>
    <property type="match status" value="1"/>
</dbReference>
<feature type="active site" description="Proton acceptor" evidence="5">
    <location>
        <position position="596"/>
    </location>
</feature>
<keyword evidence="4 6" id="KW-0274">FAD</keyword>
<dbReference type="InterPro" id="IPR036188">
    <property type="entry name" value="FAD/NAD-bd_sf"/>
</dbReference>
<feature type="active site" description="Proton donor" evidence="5">
    <location>
        <position position="553"/>
    </location>
</feature>
<dbReference type="SUPFAM" id="SSF51905">
    <property type="entry name" value="FAD/NAD(P)-binding domain"/>
    <property type="match status" value="1"/>
</dbReference>
<dbReference type="InterPro" id="IPR000172">
    <property type="entry name" value="GMC_OxRdtase_N"/>
</dbReference>
<sequence length="619" mass="67683">MARRHGNPLHNPRHYAASQKHYGPPVTASAARRTLPSYDYVIVGAGAAGSVLANQLSEDGNVSVLVLEAGGDNAKVLETKIPLMFAKLFHSEHDWDYYTVEQEALASRRLYWPRGRILGGSSSMNAMMYHHCSASDFNEWATEYGCKGWSYEDLAPHLRLMEKFTPNPARPAIDPAHRGSTGLWHTGYSWLTKITEDGFLPACEESGIPPNEDINTATGSLGVTRFQTFIEGTGKRSSLATAFLPPEVLKRPNLYVACGVQVTRVLFDKLHGPKPTAIGVEFQTSRGGDRFQVHANREVILCGGTVNTPQLLMLSGIGPEEELRKHGIHTVHANEHVGKHMKDHLCSNGILCRAKKGETLDYLNSDLLAIPALVRWLLFGTGPLTSNVAEAAAFVRTFEHQLPGSHRDWVPKDYTSGSDAPDLEIIGAPLAFVHHGEDLPPDGANVFSVAPISLRPQSAGTITLKSSEPFDHPIIDPKYLTDEGDNDRKVLVAGLRLCLKIMRSPAFQKYLDPVPPSDDESSYWWPFSCSDVDALTDEQLSRYMVERAFTLYHPVGTARMGPSPSSSVVDLDCRVHGVAGLRVIDASIFPQQISGHPTAPIAAIAHKASKSIVGSQKRA</sequence>
<comment type="cofactor">
    <cofactor evidence="1 6">
        <name>FAD</name>
        <dbReference type="ChEBI" id="CHEBI:57692"/>
    </cofactor>
</comment>
<dbReference type="PIRSF" id="PIRSF000137">
    <property type="entry name" value="Alcohol_oxidase"/>
    <property type="match status" value="1"/>
</dbReference>
<proteinExistence type="inferred from homology"/>
<evidence type="ECO:0000259" key="8">
    <source>
        <dbReference type="PROSITE" id="PS00624"/>
    </source>
</evidence>
<keyword evidence="3" id="KW-0285">Flavoprotein</keyword>
<feature type="domain" description="Glucose-methanol-choline oxidoreductase N-terminal" evidence="8">
    <location>
        <begin position="304"/>
        <end position="318"/>
    </location>
</feature>
<accession>A0A167WR95</accession>
<dbReference type="GO" id="GO:0016614">
    <property type="term" value="F:oxidoreductase activity, acting on CH-OH group of donors"/>
    <property type="evidence" value="ECO:0007669"/>
    <property type="project" value="InterPro"/>
</dbReference>
<evidence type="ECO:0000256" key="4">
    <source>
        <dbReference type="ARBA" id="ARBA00022827"/>
    </source>
</evidence>
<dbReference type="PANTHER" id="PTHR11552:SF147">
    <property type="entry name" value="CHOLINE DEHYDROGENASE, MITOCHONDRIAL"/>
    <property type="match status" value="1"/>
</dbReference>
<evidence type="ECO:0000256" key="6">
    <source>
        <dbReference type="PIRSR" id="PIRSR000137-2"/>
    </source>
</evidence>
<dbReference type="Pfam" id="PF00732">
    <property type="entry name" value="GMC_oxred_N"/>
    <property type="match status" value="1"/>
</dbReference>
<dbReference type="InterPro" id="IPR007867">
    <property type="entry name" value="GMC_OxRtase_C"/>
</dbReference>
<evidence type="ECO:0000256" key="1">
    <source>
        <dbReference type="ARBA" id="ARBA00001974"/>
    </source>
</evidence>
<evidence type="ECO:0000313" key="9">
    <source>
        <dbReference type="EMBL" id="KZZ89174.1"/>
    </source>
</evidence>
<evidence type="ECO:0000256" key="3">
    <source>
        <dbReference type="ARBA" id="ARBA00022630"/>
    </source>
</evidence>
<name>A0A167WR95_9HYPO</name>
<dbReference type="Gene3D" id="3.50.50.60">
    <property type="entry name" value="FAD/NAD(P)-binding domain"/>
    <property type="match status" value="1"/>
</dbReference>
<organism evidence="9 10">
    <name type="scientific">Moelleriella libera RCEF 2490</name>
    <dbReference type="NCBI Taxonomy" id="1081109"/>
    <lineage>
        <taxon>Eukaryota</taxon>
        <taxon>Fungi</taxon>
        <taxon>Dikarya</taxon>
        <taxon>Ascomycota</taxon>
        <taxon>Pezizomycotina</taxon>
        <taxon>Sordariomycetes</taxon>
        <taxon>Hypocreomycetidae</taxon>
        <taxon>Hypocreales</taxon>
        <taxon>Clavicipitaceae</taxon>
        <taxon>Moelleriella</taxon>
    </lineage>
</organism>
<comment type="caution">
    <text evidence="9">The sequence shown here is derived from an EMBL/GenBank/DDBJ whole genome shotgun (WGS) entry which is preliminary data.</text>
</comment>
<dbReference type="GO" id="GO:0050660">
    <property type="term" value="F:flavin adenine dinucleotide binding"/>
    <property type="evidence" value="ECO:0007669"/>
    <property type="project" value="InterPro"/>
</dbReference>
<dbReference type="PANTHER" id="PTHR11552">
    <property type="entry name" value="GLUCOSE-METHANOL-CHOLINE GMC OXIDOREDUCTASE"/>
    <property type="match status" value="1"/>
</dbReference>
<dbReference type="Pfam" id="PF05199">
    <property type="entry name" value="GMC_oxred_C"/>
    <property type="match status" value="1"/>
</dbReference>
<evidence type="ECO:0000256" key="5">
    <source>
        <dbReference type="PIRSR" id="PIRSR000137-1"/>
    </source>
</evidence>
<dbReference type="Gene3D" id="3.30.560.10">
    <property type="entry name" value="Glucose Oxidase, domain 3"/>
    <property type="match status" value="1"/>
</dbReference>